<evidence type="ECO:0000256" key="3">
    <source>
        <dbReference type="ARBA" id="ARBA00022692"/>
    </source>
</evidence>
<dbReference type="GO" id="GO:0042277">
    <property type="term" value="F:peptide binding"/>
    <property type="evidence" value="ECO:0007669"/>
    <property type="project" value="TreeGrafter"/>
</dbReference>
<keyword evidence="2" id="KW-1003">Cell membrane</keyword>
<dbReference type="OMA" id="PEMCESC"/>
<dbReference type="GO" id="GO:0004930">
    <property type="term" value="F:G protein-coupled receptor activity"/>
    <property type="evidence" value="ECO:0007669"/>
    <property type="project" value="UniProtKB-KW"/>
</dbReference>
<dbReference type="PRINTS" id="PR00237">
    <property type="entry name" value="GPCRRHODOPSN"/>
</dbReference>
<comment type="similarity">
    <text evidence="7">Belongs to the G-protein coupled receptor 1 family.</text>
</comment>
<organism evidence="10 11">
    <name type="scientific">Patiria miniata</name>
    <name type="common">Bat star</name>
    <name type="synonym">Asterina miniata</name>
    <dbReference type="NCBI Taxonomy" id="46514"/>
    <lineage>
        <taxon>Eukaryota</taxon>
        <taxon>Metazoa</taxon>
        <taxon>Echinodermata</taxon>
        <taxon>Eleutherozoa</taxon>
        <taxon>Asterozoa</taxon>
        <taxon>Asteroidea</taxon>
        <taxon>Valvatacea</taxon>
        <taxon>Valvatida</taxon>
        <taxon>Asterinidae</taxon>
        <taxon>Patiria</taxon>
    </lineage>
</organism>
<proteinExistence type="inferred from homology"/>
<dbReference type="PROSITE" id="PS50262">
    <property type="entry name" value="G_PROTEIN_RECEP_F1_2"/>
    <property type="match status" value="1"/>
</dbReference>
<keyword evidence="6 7" id="KW-0675">Receptor</keyword>
<keyword evidence="4 8" id="KW-1133">Transmembrane helix</keyword>
<evidence type="ECO:0000256" key="5">
    <source>
        <dbReference type="ARBA" id="ARBA00023136"/>
    </source>
</evidence>
<feature type="domain" description="G-protein coupled receptors family 1 profile" evidence="9">
    <location>
        <begin position="63"/>
        <end position="320"/>
    </location>
</feature>
<evidence type="ECO:0000256" key="2">
    <source>
        <dbReference type="ARBA" id="ARBA00022475"/>
    </source>
</evidence>
<feature type="transmembrane region" description="Helical" evidence="8">
    <location>
        <begin position="52"/>
        <end position="71"/>
    </location>
</feature>
<evidence type="ECO:0000313" key="10">
    <source>
        <dbReference type="EnsemblMetazoa" id="XP_038073900.1"/>
    </source>
</evidence>
<evidence type="ECO:0000256" key="6">
    <source>
        <dbReference type="ARBA" id="ARBA00023170"/>
    </source>
</evidence>
<name>A0A914BDH6_PATMI</name>
<dbReference type="RefSeq" id="XP_038073900.1">
    <property type="nucleotide sequence ID" value="XM_038217972.1"/>
</dbReference>
<keyword evidence="5 8" id="KW-0472">Membrane</keyword>
<evidence type="ECO:0000256" key="1">
    <source>
        <dbReference type="ARBA" id="ARBA00004651"/>
    </source>
</evidence>
<evidence type="ECO:0000256" key="4">
    <source>
        <dbReference type="ARBA" id="ARBA00022989"/>
    </source>
</evidence>
<dbReference type="InterPro" id="IPR017452">
    <property type="entry name" value="GPCR_Rhodpsn_7TM"/>
</dbReference>
<protein>
    <recommendedName>
        <fullName evidence="9">G-protein coupled receptors family 1 profile domain-containing protein</fullName>
    </recommendedName>
</protein>
<comment type="subcellular location">
    <subcellularLocation>
        <location evidence="1">Cell membrane</location>
        <topology evidence="1">Multi-pass membrane protein</topology>
    </subcellularLocation>
</comment>
<feature type="transmembrane region" description="Helical" evidence="8">
    <location>
        <begin position="268"/>
        <end position="286"/>
    </location>
</feature>
<dbReference type="AlphaFoldDB" id="A0A914BDH6"/>
<evidence type="ECO:0000259" key="9">
    <source>
        <dbReference type="PROSITE" id="PS50262"/>
    </source>
</evidence>
<feature type="transmembrane region" description="Helical" evidence="8">
    <location>
        <begin position="121"/>
        <end position="142"/>
    </location>
</feature>
<reference evidence="10" key="1">
    <citation type="submission" date="2022-11" db="UniProtKB">
        <authorList>
            <consortium name="EnsemblMetazoa"/>
        </authorList>
    </citation>
    <scope>IDENTIFICATION</scope>
</reference>
<sequence>MTTESTDSRTQMFTSIYTVEVTEMFTFYDNDTVGEPDPDVTTWFPMEFQIGALWFLFAIGVLGNLLVFQWMRFNRHRKSRVNTIVLGIASADMSVCLFAIMATAVIEMAGTWTAGNAVCKIVMYFQGAALISSGNMIAIMAIDRHQAVRSPLSAFVPAWKLVVGGWVTAGVLALPQLIVWLVKEKRGLVYCGTNLSKFPSRRTAYLTYVAFITFLIPFVIISVAYVRLCKTVWEKSRECSGKQRDGQIELRRVPTGTLTKAKKKTLKMTIVIISVFVMCNSPYFIVEMLKTYRPSVVSSNVYTLFSLFAVASSAFNPYVFLFFNVTIRFWKDMFPCFSKSSPEATYNRYSVKFSSSNSRQHSKSYSDPHTRVTDLESGVTINCTD</sequence>
<keyword evidence="11" id="KW-1185">Reference proteome</keyword>
<evidence type="ECO:0000256" key="7">
    <source>
        <dbReference type="RuleBase" id="RU000688"/>
    </source>
</evidence>
<feature type="transmembrane region" description="Helical" evidence="8">
    <location>
        <begin position="205"/>
        <end position="228"/>
    </location>
</feature>
<dbReference type="GO" id="GO:0032870">
    <property type="term" value="P:cellular response to hormone stimulus"/>
    <property type="evidence" value="ECO:0007669"/>
    <property type="project" value="TreeGrafter"/>
</dbReference>
<dbReference type="GeneID" id="119741984"/>
<accession>A0A914BDH6</accession>
<keyword evidence="7" id="KW-0297">G-protein coupled receptor</keyword>
<keyword evidence="7" id="KW-0807">Transducer</keyword>
<dbReference type="Gene3D" id="1.20.1070.10">
    <property type="entry name" value="Rhodopsin 7-helix transmembrane proteins"/>
    <property type="match status" value="1"/>
</dbReference>
<dbReference type="PANTHER" id="PTHR24241:SF83">
    <property type="entry name" value="G-PROTEIN COUPLED RECEPTOR 150-RELATED"/>
    <property type="match status" value="1"/>
</dbReference>
<feature type="transmembrane region" description="Helical" evidence="8">
    <location>
        <begin position="301"/>
        <end position="323"/>
    </location>
</feature>
<feature type="transmembrane region" description="Helical" evidence="8">
    <location>
        <begin position="154"/>
        <end position="178"/>
    </location>
</feature>
<dbReference type="Pfam" id="PF00001">
    <property type="entry name" value="7tm_1"/>
    <property type="match status" value="1"/>
</dbReference>
<evidence type="ECO:0000313" key="11">
    <source>
        <dbReference type="Proteomes" id="UP000887568"/>
    </source>
</evidence>
<dbReference type="InterPro" id="IPR000276">
    <property type="entry name" value="GPCR_Rhodpsn"/>
</dbReference>
<dbReference type="GO" id="GO:0005886">
    <property type="term" value="C:plasma membrane"/>
    <property type="evidence" value="ECO:0007669"/>
    <property type="project" value="UniProtKB-SubCell"/>
</dbReference>
<keyword evidence="3 7" id="KW-0812">Transmembrane</keyword>
<dbReference type="PANTHER" id="PTHR24241">
    <property type="entry name" value="NEUROPEPTIDE RECEPTOR-RELATED G-PROTEIN COUPLED RECEPTOR"/>
    <property type="match status" value="1"/>
</dbReference>
<evidence type="ECO:0000256" key="8">
    <source>
        <dbReference type="SAM" id="Phobius"/>
    </source>
</evidence>
<dbReference type="SUPFAM" id="SSF81321">
    <property type="entry name" value="Family A G protein-coupled receptor-like"/>
    <property type="match status" value="1"/>
</dbReference>
<dbReference type="OrthoDB" id="5987909at2759"/>
<dbReference type="EnsemblMetazoa" id="XM_038217972.1">
    <property type="protein sequence ID" value="XP_038073900.1"/>
    <property type="gene ID" value="LOC119741984"/>
</dbReference>
<dbReference type="Proteomes" id="UP000887568">
    <property type="component" value="Unplaced"/>
</dbReference>
<feature type="transmembrane region" description="Helical" evidence="8">
    <location>
        <begin position="83"/>
        <end position="106"/>
    </location>
</feature>
<dbReference type="PROSITE" id="PS00237">
    <property type="entry name" value="G_PROTEIN_RECEP_F1_1"/>
    <property type="match status" value="1"/>
</dbReference>